<dbReference type="PANTHER" id="PTHR45662">
    <property type="entry name" value="PHOSPHATIDYLINOSITIDE PHOSPHATASE SAC1"/>
    <property type="match status" value="1"/>
</dbReference>
<feature type="region of interest" description="Disordered" evidence="1">
    <location>
        <begin position="477"/>
        <end position="551"/>
    </location>
</feature>
<feature type="region of interest" description="Disordered" evidence="1">
    <location>
        <begin position="1235"/>
        <end position="1261"/>
    </location>
</feature>
<feature type="compositionally biased region" description="Basic and acidic residues" evidence="1">
    <location>
        <begin position="1542"/>
        <end position="1551"/>
    </location>
</feature>
<dbReference type="GO" id="GO:0046856">
    <property type="term" value="P:phosphatidylinositol dephosphorylation"/>
    <property type="evidence" value="ECO:0007669"/>
    <property type="project" value="TreeGrafter"/>
</dbReference>
<feature type="region of interest" description="Disordered" evidence="1">
    <location>
        <begin position="426"/>
        <end position="464"/>
    </location>
</feature>
<reference evidence="3" key="1">
    <citation type="journal article" date="2020" name="Fungal Divers.">
        <title>Resolving the Mortierellaceae phylogeny through synthesis of multi-gene phylogenetics and phylogenomics.</title>
        <authorList>
            <person name="Vandepol N."/>
            <person name="Liber J."/>
            <person name="Desiro A."/>
            <person name="Na H."/>
            <person name="Kennedy M."/>
            <person name="Barry K."/>
            <person name="Grigoriev I.V."/>
            <person name="Miller A.N."/>
            <person name="O'Donnell K."/>
            <person name="Stajich J.E."/>
            <person name="Bonito G."/>
        </authorList>
    </citation>
    <scope>NUCLEOTIDE SEQUENCE</scope>
    <source>
        <strain evidence="3">MES-2147</strain>
    </source>
</reference>
<evidence type="ECO:0000313" key="4">
    <source>
        <dbReference type="Proteomes" id="UP000749646"/>
    </source>
</evidence>
<sequence length="1660" mass="183619">MTVDDSVVQRLWKLTNELTAQLVFNRNATLELKQQLADLQVKHADLSLRIANERLMEENSQLQEQLREYERWMEYIMTKFRLQNDLAIRLQEENTMLQARLTDVGTVARKAINDEYYNTDAIIETLEIENQGLREMLGVASEDFSSLATRQPRNRVSFPSTGSYVASSGSDREQQHNHGFAAPSSPPEQTNRREASSPYPTSLSGSSSTPKPTVGDTSPGASASSTASTASNSTATSPVLKTARRSSAEPLAIDAKDVGRKPTTTRKKSDENMPSTSGTKSGMTINTAVGSKRTSSSNTSNSSSTDSPEDQPVSSNPKELLQILFKSPSQEAEKNGHDVTEEAYVRMAGAREYVIYGCIGLLDLQTGPYFIAITSVKELGKIEDKPVYAINKVAVLPMDADAACQILCKLAQQVGPSSELAIAVEQTPGLQGTDAELPREEESKDELPVERRNDEATAPLATAKSPKVRFSFLTTTQDTSLQVSSPSPSPPPASKPKDLGHEAAAASPPKSRRISFELPRFNQGNKSNTNLASSTTPKTETMETNESTPSAQTGFFAKLKESVLEKKSKTSIDGAISSVAAVESDSSPKTDFVSVPSEHLTGPGEDLDSSFTPTSTSNVVATIISPDPVNKSSSALATAERFMIESTKQIASWGEEAVSGLLKTSSAVHPGEEDKVRSTSGAGADHRIAEEELEKDRVLDRRIIREISSIINTGFYFATEVNLLLSKQKRSDLARDEGKENALLWQQADCHFWWNEHLLKEFIGIEATGYILPIMQGYVEIEQCVIEEQPFEFTLISRRSRERSGLRYQRRGIDENGNTANFVETEQLLRIVRDDSDHQVSFVQTRGSIPLFWSQSPYRLKPVPVLERSDHENQEGFKKHVDSQLRQYGQQVFINLVEHQGREMIAGSAYRRYVEKLSSPQVRYIEFDFHEQCKGMKYENIERLVKSLEIPISELGYCWITPKTNESVQGVTSLERLHEQKGVIRTNCMDCLDRTNVVQSAIGRYILNRQLLRLGIASFPDQGLSVYEDFENVFNNIWANNGDAISREYAGTSALKGDFTRTGKRNLQGMINDATNSMARMYQNTFKDYFRQATIDYLLGVAELNIFKNLQTTVIGTAVIPTPVLPPPDTPSHKPPASEPAPPSLLLSTTDPSATKETVGAAVLLPPLLSLPSSEGKTTPEPRDERALQQETWFRIREAAIETSAKIVISPGEKQWKGWTFICCTSEINSSLATASSSQQIGSRDSSPNAQTTSTKPQPGNAPVFYDEKIVLLTERALYICTYDYEMEKVLEFWRLALEKMTAIDKGAYFLTAQDKSRQGQDPLENYGFAVVYRANSAGETLRVNCGSVRNRKIMGINRTSPEEAFNLDRVPEAEEESDNTVAESQQSGIGSANDTNDRNGRYSDNDQMASEPSNYRSVRFKIVKHPETSMVPFATSSEPDPGQNKAAPTRYRRTAQDCVEWIVTEVVQARCELISVAEKGADNKILQGQGRSMGGHSRTPSEEYNCQAPSVPHRPSVQVNLVIRDRVLQSLEVAAQLEKDALKSEQDRASKSKKPFTGLFSSSRPSKEQSTQQQSAGVPSTNISWLKRFQFGMDTDSETDDDDDDEEEEEEEGDVAVAVKTGSASDDQPVVKANQDPTDTTKNRSQSVFAKFRQAVKSL</sequence>
<dbReference type="PROSITE" id="PS50275">
    <property type="entry name" value="SAC"/>
    <property type="match status" value="1"/>
</dbReference>
<feature type="domain" description="SAC" evidence="2">
    <location>
        <begin position="712"/>
        <end position="1051"/>
    </location>
</feature>
<feature type="compositionally biased region" description="Basic and acidic residues" evidence="1">
    <location>
        <begin position="436"/>
        <end position="455"/>
    </location>
</feature>
<dbReference type="EMBL" id="JAAAHW010006671">
    <property type="protein sequence ID" value="KAF9956588.1"/>
    <property type="molecule type" value="Genomic_DNA"/>
</dbReference>
<proteinExistence type="predicted"/>
<dbReference type="OrthoDB" id="405996at2759"/>
<dbReference type="GO" id="GO:0005783">
    <property type="term" value="C:endoplasmic reticulum"/>
    <property type="evidence" value="ECO:0007669"/>
    <property type="project" value="TreeGrafter"/>
</dbReference>
<evidence type="ECO:0000313" key="3">
    <source>
        <dbReference type="EMBL" id="KAF9956588.1"/>
    </source>
</evidence>
<feature type="compositionally biased region" description="Acidic residues" evidence="1">
    <location>
        <begin position="1596"/>
        <end position="1615"/>
    </location>
</feature>
<feature type="compositionally biased region" description="Low complexity" evidence="1">
    <location>
        <begin position="1236"/>
        <end position="1247"/>
    </location>
</feature>
<protein>
    <recommendedName>
        <fullName evidence="2">SAC domain-containing protein</fullName>
    </recommendedName>
</protein>
<keyword evidence="4" id="KW-1185">Reference proteome</keyword>
<feature type="compositionally biased region" description="Polar residues" evidence="1">
    <location>
        <begin position="1406"/>
        <end position="1416"/>
    </location>
</feature>
<dbReference type="InterPro" id="IPR022158">
    <property type="entry name" value="Inositol_phosphatase"/>
</dbReference>
<evidence type="ECO:0000259" key="2">
    <source>
        <dbReference type="PROSITE" id="PS50275"/>
    </source>
</evidence>
<dbReference type="GO" id="GO:0043812">
    <property type="term" value="F:phosphatidylinositol-4-phosphate phosphatase activity"/>
    <property type="evidence" value="ECO:0007669"/>
    <property type="project" value="TreeGrafter"/>
</dbReference>
<accession>A0A9P6J141</accession>
<dbReference type="Pfam" id="PF02383">
    <property type="entry name" value="Syja_N"/>
    <property type="match status" value="1"/>
</dbReference>
<feature type="compositionally biased region" description="Polar residues" evidence="1">
    <location>
        <begin position="272"/>
        <end position="293"/>
    </location>
</feature>
<feature type="region of interest" description="Disordered" evidence="1">
    <location>
        <begin position="1487"/>
        <end position="1513"/>
    </location>
</feature>
<feature type="compositionally biased region" description="Polar residues" evidence="1">
    <location>
        <begin position="1636"/>
        <end position="1648"/>
    </location>
</feature>
<organism evidence="3 4">
    <name type="scientific">Modicella reniformis</name>
    <dbReference type="NCBI Taxonomy" id="1440133"/>
    <lineage>
        <taxon>Eukaryota</taxon>
        <taxon>Fungi</taxon>
        <taxon>Fungi incertae sedis</taxon>
        <taxon>Mucoromycota</taxon>
        <taxon>Mortierellomycotina</taxon>
        <taxon>Mortierellomycetes</taxon>
        <taxon>Mortierellales</taxon>
        <taxon>Mortierellaceae</taxon>
        <taxon>Modicella</taxon>
    </lineage>
</organism>
<comment type="caution">
    <text evidence="3">The sequence shown here is derived from an EMBL/GenBank/DDBJ whole genome shotgun (WGS) entry which is preliminary data.</text>
</comment>
<gene>
    <name evidence="3" type="ORF">BGZ65_002572</name>
</gene>
<feature type="compositionally biased region" description="Polar residues" evidence="1">
    <location>
        <begin position="157"/>
        <end position="169"/>
    </location>
</feature>
<feature type="region of interest" description="Disordered" evidence="1">
    <location>
        <begin position="1542"/>
        <end position="1648"/>
    </location>
</feature>
<feature type="compositionally biased region" description="Polar residues" evidence="1">
    <location>
        <begin position="1248"/>
        <end position="1258"/>
    </location>
</feature>
<dbReference type="Proteomes" id="UP000749646">
    <property type="component" value="Unassembled WGS sequence"/>
</dbReference>
<feature type="compositionally biased region" description="Basic and acidic residues" evidence="1">
    <location>
        <begin position="1396"/>
        <end position="1405"/>
    </location>
</feature>
<dbReference type="Pfam" id="PF12456">
    <property type="entry name" value="hSac2"/>
    <property type="match status" value="1"/>
</dbReference>
<feature type="compositionally biased region" description="Polar residues" evidence="1">
    <location>
        <begin position="1380"/>
        <end position="1395"/>
    </location>
</feature>
<feature type="region of interest" description="Disordered" evidence="1">
    <location>
        <begin position="1364"/>
        <end position="1416"/>
    </location>
</feature>
<feature type="region of interest" description="Disordered" evidence="1">
    <location>
        <begin position="145"/>
        <end position="316"/>
    </location>
</feature>
<feature type="compositionally biased region" description="Low complexity" evidence="1">
    <location>
        <begin position="294"/>
        <end position="306"/>
    </location>
</feature>
<feature type="compositionally biased region" description="Pro residues" evidence="1">
    <location>
        <begin position="1125"/>
        <end position="1143"/>
    </location>
</feature>
<feature type="region of interest" description="Disordered" evidence="1">
    <location>
        <begin position="586"/>
        <end position="613"/>
    </location>
</feature>
<name>A0A9P6J141_9FUNG</name>
<dbReference type="PANTHER" id="PTHR45662:SF7">
    <property type="entry name" value="SACI DOMAIN PROTEIN (AFU_ORTHOLOGUE AFUA_1G15890)"/>
    <property type="match status" value="1"/>
</dbReference>
<feature type="compositionally biased region" description="Low complexity" evidence="1">
    <location>
        <begin position="196"/>
        <end position="237"/>
    </location>
</feature>
<dbReference type="InterPro" id="IPR002013">
    <property type="entry name" value="SAC_dom"/>
</dbReference>
<feature type="compositionally biased region" description="Polar residues" evidence="1">
    <location>
        <begin position="522"/>
        <end position="551"/>
    </location>
</feature>
<feature type="compositionally biased region" description="Polar residues" evidence="1">
    <location>
        <begin position="1560"/>
        <end position="1585"/>
    </location>
</feature>
<feature type="region of interest" description="Disordered" evidence="1">
    <location>
        <begin position="1125"/>
        <end position="1151"/>
    </location>
</feature>
<evidence type="ECO:0000256" key="1">
    <source>
        <dbReference type="SAM" id="MobiDB-lite"/>
    </source>
</evidence>